<name>A0A0F9EJT8_9ZZZZ</name>
<dbReference type="AlphaFoldDB" id="A0A0F9EJT8"/>
<organism evidence="2">
    <name type="scientific">marine sediment metagenome</name>
    <dbReference type="NCBI Taxonomy" id="412755"/>
    <lineage>
        <taxon>unclassified sequences</taxon>
        <taxon>metagenomes</taxon>
        <taxon>ecological metagenomes</taxon>
    </lineage>
</organism>
<comment type="caution">
    <text evidence="2">The sequence shown here is derived from an EMBL/GenBank/DDBJ whole genome shotgun (WGS) entry which is preliminary data.</text>
</comment>
<evidence type="ECO:0000256" key="1">
    <source>
        <dbReference type="SAM" id="MobiDB-lite"/>
    </source>
</evidence>
<protein>
    <submittedName>
        <fullName evidence="2">Uncharacterized protein</fullName>
    </submittedName>
</protein>
<reference evidence="2" key="1">
    <citation type="journal article" date="2015" name="Nature">
        <title>Complex archaea that bridge the gap between prokaryotes and eukaryotes.</title>
        <authorList>
            <person name="Spang A."/>
            <person name="Saw J.H."/>
            <person name="Jorgensen S.L."/>
            <person name="Zaremba-Niedzwiedzka K."/>
            <person name="Martijn J."/>
            <person name="Lind A.E."/>
            <person name="van Eijk R."/>
            <person name="Schleper C."/>
            <person name="Guy L."/>
            <person name="Ettema T.J."/>
        </authorList>
    </citation>
    <scope>NUCLEOTIDE SEQUENCE</scope>
</reference>
<proteinExistence type="predicted"/>
<accession>A0A0F9EJT8</accession>
<dbReference type="EMBL" id="LAZR01024712">
    <property type="protein sequence ID" value="KKL74264.1"/>
    <property type="molecule type" value="Genomic_DNA"/>
</dbReference>
<sequence>MDKEQRKKLKIERKQRKKKIKQAFKHRSGTFTWNEVEKVLEDE</sequence>
<feature type="region of interest" description="Disordered" evidence="1">
    <location>
        <begin position="1"/>
        <end position="23"/>
    </location>
</feature>
<evidence type="ECO:0000313" key="2">
    <source>
        <dbReference type="EMBL" id="KKL74264.1"/>
    </source>
</evidence>
<gene>
    <name evidence="2" type="ORF">LCGC14_2066660</name>
</gene>